<sequence length="186" mass="21260">MLRMNPDRISATFLNNTHMKKSFYIFFLLGLFSASAIAQNSQKTIIDELNSSKWGQGDVKVMQDDVLQGKIAVRSTEPIDSLGEPEPSTSSNANVAPGTRVREYKIQVFMGNNQQQSKREAESKQAQIRNAYPELRTSVSFQSPFWRLRVGNFRTKEEAEQMMHDMRKTFPSFGREMTVVSEVVKR</sequence>
<reference evidence="4" key="1">
    <citation type="submission" date="2016-04" db="EMBL/GenBank/DDBJ databases">
        <authorList>
            <person name="Evans L.H."/>
            <person name="Alamgir A."/>
            <person name="Owens N."/>
            <person name="Weber N.D."/>
            <person name="Virtaneva K."/>
            <person name="Barbian K."/>
            <person name="Babar A."/>
            <person name="Rosenke K."/>
        </authorList>
    </citation>
    <scope>NUCLEOTIDE SEQUENCE</scope>
    <source>
        <strain evidence="4">86-2</strain>
    </source>
</reference>
<organism evidence="4">
    <name type="scientific">uncultured Dysgonomonas sp</name>
    <dbReference type="NCBI Taxonomy" id="206096"/>
    <lineage>
        <taxon>Bacteria</taxon>
        <taxon>Pseudomonadati</taxon>
        <taxon>Bacteroidota</taxon>
        <taxon>Bacteroidia</taxon>
        <taxon>Bacteroidales</taxon>
        <taxon>Dysgonomonadaceae</taxon>
        <taxon>Dysgonomonas</taxon>
        <taxon>environmental samples</taxon>
    </lineage>
</organism>
<feature type="signal peptide" evidence="2">
    <location>
        <begin position="1"/>
        <end position="38"/>
    </location>
</feature>
<protein>
    <recommendedName>
        <fullName evidence="3">SPOR domain-containing protein</fullName>
    </recommendedName>
</protein>
<dbReference type="AlphaFoldDB" id="A0A212K354"/>
<dbReference type="InterPro" id="IPR036680">
    <property type="entry name" value="SPOR-like_sf"/>
</dbReference>
<dbReference type="EMBL" id="FLUL01000001">
    <property type="protein sequence ID" value="SBW06113.1"/>
    <property type="molecule type" value="Genomic_DNA"/>
</dbReference>
<name>A0A212K354_9BACT</name>
<dbReference type="Gene3D" id="3.30.70.1070">
    <property type="entry name" value="Sporulation related repeat"/>
    <property type="match status" value="1"/>
</dbReference>
<feature type="domain" description="SPOR" evidence="3">
    <location>
        <begin position="98"/>
        <end position="182"/>
    </location>
</feature>
<evidence type="ECO:0000259" key="3">
    <source>
        <dbReference type="PROSITE" id="PS51724"/>
    </source>
</evidence>
<feature type="chain" id="PRO_5011117044" description="SPOR domain-containing protein" evidence="2">
    <location>
        <begin position="39"/>
        <end position="186"/>
    </location>
</feature>
<evidence type="ECO:0000313" key="4">
    <source>
        <dbReference type="EMBL" id="SBW06113.1"/>
    </source>
</evidence>
<dbReference type="Pfam" id="PF05036">
    <property type="entry name" value="SPOR"/>
    <property type="match status" value="1"/>
</dbReference>
<keyword evidence="2" id="KW-0732">Signal</keyword>
<proteinExistence type="predicted"/>
<gene>
    <name evidence="4" type="ORF">KL86DYS2_12912</name>
</gene>
<accession>A0A212K354</accession>
<evidence type="ECO:0000256" key="2">
    <source>
        <dbReference type="SAM" id="SignalP"/>
    </source>
</evidence>
<evidence type="ECO:0000256" key="1">
    <source>
        <dbReference type="SAM" id="MobiDB-lite"/>
    </source>
</evidence>
<dbReference type="SUPFAM" id="SSF110997">
    <property type="entry name" value="Sporulation related repeat"/>
    <property type="match status" value="1"/>
</dbReference>
<feature type="region of interest" description="Disordered" evidence="1">
    <location>
        <begin position="77"/>
        <end position="96"/>
    </location>
</feature>
<dbReference type="GO" id="GO:0042834">
    <property type="term" value="F:peptidoglycan binding"/>
    <property type="evidence" value="ECO:0007669"/>
    <property type="project" value="InterPro"/>
</dbReference>
<dbReference type="InterPro" id="IPR007730">
    <property type="entry name" value="SPOR-like_dom"/>
</dbReference>
<dbReference type="PROSITE" id="PS51724">
    <property type="entry name" value="SPOR"/>
    <property type="match status" value="1"/>
</dbReference>